<dbReference type="InterPro" id="IPR001816">
    <property type="entry name" value="Transl_elong_EFTs/EF1B"/>
</dbReference>
<evidence type="ECO:0000256" key="1">
    <source>
        <dbReference type="ARBA" id="ARBA00005532"/>
    </source>
</evidence>
<sequence length="205" mass="22409">MSTVQISAKDVKALRDRTGAGMMECKGALQETGGDIDKAVELLRVKLGNKVAKLAGRETSEGTVQSYIHATGKVGVLVEVDCNTDFVATNEDFIAFAKDIALHIAAMPTAKYVNEDEVDEEAKAAELRVYEQQAAAEGKPENIQAKIAEGKLKKWLEEVVLLNQVHVNADKYEGRTIEQMRADLSAKTGENVVVRRFVRFAVGDE</sequence>
<keyword evidence="3 6" id="KW-0251">Elongation factor</keyword>
<accession>A0ABY5PCN4</accession>
<dbReference type="CDD" id="cd14275">
    <property type="entry name" value="UBA_EF-Ts"/>
    <property type="match status" value="1"/>
</dbReference>
<dbReference type="Gene3D" id="1.10.286.20">
    <property type="match status" value="1"/>
</dbReference>
<comment type="subcellular location">
    <subcellularLocation>
        <location evidence="6">Cytoplasm</location>
    </subcellularLocation>
</comment>
<reference evidence="9" key="1">
    <citation type="submission" date="2021-11" db="EMBL/GenBank/DDBJ databases">
        <title>Cultivation dependent microbiological survey of springs from the worlds oldest radium mine currently devoted to the extraction of radon-saturated water.</title>
        <authorList>
            <person name="Kapinusova G."/>
            <person name="Smrhova T."/>
            <person name="Strejcek M."/>
            <person name="Suman J."/>
            <person name="Jani K."/>
            <person name="Pajer P."/>
            <person name="Uhlik O."/>
        </authorList>
    </citation>
    <scope>NUCLEOTIDE SEQUENCE [LARGE SCALE GENOMIC DNA]</scope>
    <source>
        <strain evidence="9">J379</strain>
    </source>
</reference>
<keyword evidence="9" id="KW-1185">Reference proteome</keyword>
<organism evidence="8 9">
    <name type="scientific">Svornostia abyssi</name>
    <dbReference type="NCBI Taxonomy" id="2898438"/>
    <lineage>
        <taxon>Bacteria</taxon>
        <taxon>Bacillati</taxon>
        <taxon>Actinomycetota</taxon>
        <taxon>Thermoleophilia</taxon>
        <taxon>Solirubrobacterales</taxon>
        <taxon>Baekduiaceae</taxon>
        <taxon>Svornostia</taxon>
    </lineage>
</organism>
<gene>
    <name evidence="6" type="primary">tsf</name>
    <name evidence="8" type="ORF">LRS13_16750</name>
</gene>
<dbReference type="InterPro" id="IPR036402">
    <property type="entry name" value="EF-Ts_dimer_sf"/>
</dbReference>
<feature type="region of interest" description="Involved in Mg(2+) ion dislocation from EF-Tu" evidence="6">
    <location>
        <begin position="84"/>
        <end position="87"/>
    </location>
</feature>
<dbReference type="InterPro" id="IPR009060">
    <property type="entry name" value="UBA-like_sf"/>
</dbReference>
<evidence type="ECO:0000313" key="8">
    <source>
        <dbReference type="EMBL" id="UUY02346.1"/>
    </source>
</evidence>
<dbReference type="Gene3D" id="1.10.8.10">
    <property type="entry name" value="DNA helicase RuvA subunit, C-terminal domain"/>
    <property type="match status" value="1"/>
</dbReference>
<keyword evidence="4 6" id="KW-0648">Protein biosynthesis</keyword>
<dbReference type="HAMAP" id="MF_00050">
    <property type="entry name" value="EF_Ts"/>
    <property type="match status" value="1"/>
</dbReference>
<keyword evidence="6" id="KW-0963">Cytoplasm</keyword>
<evidence type="ECO:0000313" key="9">
    <source>
        <dbReference type="Proteomes" id="UP001058860"/>
    </source>
</evidence>
<dbReference type="SUPFAM" id="SSF46934">
    <property type="entry name" value="UBA-like"/>
    <property type="match status" value="1"/>
</dbReference>
<protein>
    <recommendedName>
        <fullName evidence="2 6">Elongation factor Ts</fullName>
        <shortName evidence="6">EF-Ts</shortName>
    </recommendedName>
</protein>
<evidence type="ECO:0000256" key="4">
    <source>
        <dbReference type="ARBA" id="ARBA00022917"/>
    </source>
</evidence>
<feature type="domain" description="Translation elongation factor EFTs/EF1B dimerisation" evidence="7">
    <location>
        <begin position="35"/>
        <end position="171"/>
    </location>
</feature>
<evidence type="ECO:0000259" key="7">
    <source>
        <dbReference type="Pfam" id="PF00889"/>
    </source>
</evidence>
<evidence type="ECO:0000256" key="6">
    <source>
        <dbReference type="HAMAP-Rule" id="MF_00050"/>
    </source>
</evidence>
<dbReference type="Proteomes" id="UP001058860">
    <property type="component" value="Chromosome"/>
</dbReference>
<dbReference type="SUPFAM" id="SSF54713">
    <property type="entry name" value="Elongation factor Ts (EF-Ts), dimerisation domain"/>
    <property type="match status" value="1"/>
</dbReference>
<proteinExistence type="inferred from homology"/>
<dbReference type="Pfam" id="PF00889">
    <property type="entry name" value="EF_TS"/>
    <property type="match status" value="1"/>
</dbReference>
<dbReference type="Gene3D" id="3.30.479.20">
    <property type="entry name" value="Elongation factor Ts, dimerisation domain"/>
    <property type="match status" value="1"/>
</dbReference>
<dbReference type="EMBL" id="CP088295">
    <property type="protein sequence ID" value="UUY02346.1"/>
    <property type="molecule type" value="Genomic_DNA"/>
</dbReference>
<dbReference type="PANTHER" id="PTHR11741">
    <property type="entry name" value="ELONGATION FACTOR TS"/>
    <property type="match status" value="1"/>
</dbReference>
<comment type="similarity">
    <text evidence="1 6">Belongs to the EF-Ts family.</text>
</comment>
<evidence type="ECO:0000256" key="3">
    <source>
        <dbReference type="ARBA" id="ARBA00022768"/>
    </source>
</evidence>
<comment type="function">
    <text evidence="5 6">Associates with the EF-Tu.GDP complex and induces the exchange of GDP to GTP. It remains bound to the aminoacyl-tRNA.EF-Tu.GTP complex up to the GTP hydrolysis stage on the ribosome.</text>
</comment>
<evidence type="ECO:0000256" key="5">
    <source>
        <dbReference type="ARBA" id="ARBA00025453"/>
    </source>
</evidence>
<name>A0ABY5PCN4_9ACTN</name>
<dbReference type="GO" id="GO:0003746">
    <property type="term" value="F:translation elongation factor activity"/>
    <property type="evidence" value="ECO:0007669"/>
    <property type="project" value="UniProtKB-KW"/>
</dbReference>
<evidence type="ECO:0000256" key="2">
    <source>
        <dbReference type="ARBA" id="ARBA00016956"/>
    </source>
</evidence>
<dbReference type="PANTHER" id="PTHR11741:SF0">
    <property type="entry name" value="ELONGATION FACTOR TS, MITOCHONDRIAL"/>
    <property type="match status" value="1"/>
</dbReference>
<dbReference type="InterPro" id="IPR014039">
    <property type="entry name" value="Transl_elong_EFTs/EF1B_dimer"/>
</dbReference>